<dbReference type="AlphaFoldDB" id="A0AAE9XVM5"/>
<dbReference type="Pfam" id="PF01963">
    <property type="entry name" value="TraB_PrgY_gumN"/>
    <property type="match status" value="1"/>
</dbReference>
<dbReference type="EMBL" id="CP116805">
    <property type="protein sequence ID" value="WCL54753.1"/>
    <property type="molecule type" value="Genomic_DNA"/>
</dbReference>
<dbReference type="Proteomes" id="UP001217500">
    <property type="component" value="Chromosome"/>
</dbReference>
<dbReference type="RefSeq" id="WP_289504472.1">
    <property type="nucleotide sequence ID" value="NZ_CP116805.1"/>
</dbReference>
<name>A0AAE9XVM5_9PROT</name>
<keyword evidence="3" id="KW-1185">Reference proteome</keyword>
<organism evidence="2 3">
    <name type="scientific">Gimibacter soli</name>
    <dbReference type="NCBI Taxonomy" id="3024400"/>
    <lineage>
        <taxon>Bacteria</taxon>
        <taxon>Pseudomonadati</taxon>
        <taxon>Pseudomonadota</taxon>
        <taxon>Alphaproteobacteria</taxon>
        <taxon>Kordiimonadales</taxon>
        <taxon>Temperatibacteraceae</taxon>
        <taxon>Gimibacter</taxon>
    </lineage>
</organism>
<dbReference type="InterPro" id="IPR047111">
    <property type="entry name" value="YbaP-like"/>
</dbReference>
<accession>A0AAE9XVM5</accession>
<proteinExistence type="predicted"/>
<evidence type="ECO:0000256" key="1">
    <source>
        <dbReference type="SAM" id="SignalP"/>
    </source>
</evidence>
<evidence type="ECO:0000313" key="3">
    <source>
        <dbReference type="Proteomes" id="UP001217500"/>
    </source>
</evidence>
<gene>
    <name evidence="2" type="ORF">PH603_03140</name>
</gene>
<dbReference type="PANTHER" id="PTHR40590:SF1">
    <property type="entry name" value="CYTOPLASMIC PROTEIN"/>
    <property type="match status" value="1"/>
</dbReference>
<keyword evidence="1" id="KW-0732">Signal</keyword>
<dbReference type="KEGG" id="gso:PH603_03140"/>
<dbReference type="InterPro" id="IPR002816">
    <property type="entry name" value="TraB/PrgY/GumN_fam"/>
</dbReference>
<dbReference type="CDD" id="cd14789">
    <property type="entry name" value="Tiki"/>
    <property type="match status" value="1"/>
</dbReference>
<sequence length="288" mass="31279">MNLFRRLSLVFLIIFAALPVRAEGPALWKMADEDTTIYLFGTLHLIKKGTNWVTPTLTDALGASNGLMLELAPDQIAAAGPLMATAGRLPEGETLRNAVGEGLYSDVMRVSRTLGLPDGAFDQARPWFTSMSLSVVTLVRAGYDPSSGADKSLADEATRRGMPVAGLETAAFQASLFGELTPEEERTLLLVTLRDLNDAEGYFARMEKAWATGDTVTLDEVLNESMAESPELADRILHDRNRTWAEALAGRMQRPGTIMVAVGAGHLVGKESLVELLQQKGFMVQRVQ</sequence>
<dbReference type="PANTHER" id="PTHR40590">
    <property type="entry name" value="CYTOPLASMIC PROTEIN-RELATED"/>
    <property type="match status" value="1"/>
</dbReference>
<protein>
    <submittedName>
        <fullName evidence="2">TraB/GumN family protein</fullName>
    </submittedName>
</protein>
<feature type="chain" id="PRO_5041927116" evidence="1">
    <location>
        <begin position="23"/>
        <end position="288"/>
    </location>
</feature>
<reference evidence="2" key="1">
    <citation type="submission" date="2023-01" db="EMBL/GenBank/DDBJ databases">
        <title>The genome sequence of Kordiimonadaceae bacterium 6D33.</title>
        <authorList>
            <person name="Liu Y."/>
        </authorList>
    </citation>
    <scope>NUCLEOTIDE SEQUENCE</scope>
    <source>
        <strain evidence="2">6D33</strain>
    </source>
</reference>
<evidence type="ECO:0000313" key="2">
    <source>
        <dbReference type="EMBL" id="WCL54753.1"/>
    </source>
</evidence>
<feature type="signal peptide" evidence="1">
    <location>
        <begin position="1"/>
        <end position="22"/>
    </location>
</feature>